<evidence type="ECO:0000313" key="2">
    <source>
        <dbReference type="Proteomes" id="UP001233172"/>
    </source>
</evidence>
<feature type="non-terminal residue" evidence="1">
    <location>
        <position position="97"/>
    </location>
</feature>
<name>A0AAD8FHH8_BIOPF</name>
<gene>
    <name evidence="1" type="ORF">Bpfe_006268</name>
</gene>
<dbReference type="AlphaFoldDB" id="A0AAD8FHH8"/>
<dbReference type="EMBL" id="JASAOG010000018">
    <property type="protein sequence ID" value="KAK0064083.1"/>
    <property type="molecule type" value="Genomic_DNA"/>
</dbReference>
<dbReference type="Proteomes" id="UP001233172">
    <property type="component" value="Unassembled WGS sequence"/>
</dbReference>
<evidence type="ECO:0000313" key="1">
    <source>
        <dbReference type="EMBL" id="KAK0064083.1"/>
    </source>
</evidence>
<sequence>MTIDVYREVTVALSNDTLNPGYFNKQDATFVLRRALDAFRLRNALPMPRPHTFEGPLKNRGPSHFLVNSPSVGLKLCMYHIAGQWSRRTFFFVSQDR</sequence>
<proteinExistence type="predicted"/>
<reference evidence="1" key="1">
    <citation type="journal article" date="2023" name="PLoS Negl. Trop. Dis.">
        <title>A genome sequence for Biomphalaria pfeifferi, the major vector snail for the human-infecting parasite Schistosoma mansoni.</title>
        <authorList>
            <person name="Bu L."/>
            <person name="Lu L."/>
            <person name="Laidemitt M.R."/>
            <person name="Zhang S.M."/>
            <person name="Mutuku M."/>
            <person name="Mkoji G."/>
            <person name="Steinauer M."/>
            <person name="Loker E.S."/>
        </authorList>
    </citation>
    <scope>NUCLEOTIDE SEQUENCE</scope>
    <source>
        <strain evidence="1">KasaAsao</strain>
    </source>
</reference>
<organism evidence="1 2">
    <name type="scientific">Biomphalaria pfeifferi</name>
    <name type="common">Bloodfluke planorb</name>
    <name type="synonym">Freshwater snail</name>
    <dbReference type="NCBI Taxonomy" id="112525"/>
    <lineage>
        <taxon>Eukaryota</taxon>
        <taxon>Metazoa</taxon>
        <taxon>Spiralia</taxon>
        <taxon>Lophotrochozoa</taxon>
        <taxon>Mollusca</taxon>
        <taxon>Gastropoda</taxon>
        <taxon>Heterobranchia</taxon>
        <taxon>Euthyneura</taxon>
        <taxon>Panpulmonata</taxon>
        <taxon>Hygrophila</taxon>
        <taxon>Lymnaeoidea</taxon>
        <taxon>Planorbidae</taxon>
        <taxon>Biomphalaria</taxon>
    </lineage>
</organism>
<reference evidence="1" key="2">
    <citation type="submission" date="2023-04" db="EMBL/GenBank/DDBJ databases">
        <authorList>
            <person name="Bu L."/>
            <person name="Lu L."/>
            <person name="Laidemitt M.R."/>
            <person name="Zhang S.M."/>
            <person name="Mutuku M."/>
            <person name="Mkoji G."/>
            <person name="Steinauer M."/>
            <person name="Loker E.S."/>
        </authorList>
    </citation>
    <scope>NUCLEOTIDE SEQUENCE</scope>
    <source>
        <strain evidence="1">KasaAsao</strain>
        <tissue evidence="1">Whole Snail</tissue>
    </source>
</reference>
<accession>A0AAD8FHH8</accession>
<comment type="caution">
    <text evidence="1">The sequence shown here is derived from an EMBL/GenBank/DDBJ whole genome shotgun (WGS) entry which is preliminary data.</text>
</comment>
<protein>
    <submittedName>
        <fullName evidence="1">Uncharacterized protein</fullName>
    </submittedName>
</protein>
<keyword evidence="2" id="KW-1185">Reference proteome</keyword>